<accession>A0A426ZH13</accession>
<gene>
    <name evidence="2" type="ORF">B296_00025620</name>
</gene>
<proteinExistence type="predicted"/>
<comment type="caution">
    <text evidence="2">The sequence shown here is derived from an EMBL/GenBank/DDBJ whole genome shotgun (WGS) entry which is preliminary data.</text>
</comment>
<dbReference type="Proteomes" id="UP000287651">
    <property type="component" value="Unassembled WGS sequence"/>
</dbReference>
<dbReference type="AlphaFoldDB" id="A0A426ZH13"/>
<sequence length="244" mass="26617">MDTDTVRDMASFHPELLQLPEVSHLALKERPKMAEELYFQWLSLPETGKLVRILSLFKKREKKKRKKPALLFPNSPMRSVARGRFFSLRWDKNEATTHFVYCSVSRIVLYRDELGTPYYHRNRARNPSSGGITIGLGGNTVDLGGNTADMGGTTISTVKSLIEDAKSGSPLNAAGSSSTLNAATNSSLPSMFPAGSAPPLSPRSTSGSPRFMKRSSGVGLSPFGSPLKLVSDPVKEVIPQVFNC</sequence>
<feature type="region of interest" description="Disordered" evidence="1">
    <location>
        <begin position="191"/>
        <end position="213"/>
    </location>
</feature>
<evidence type="ECO:0000313" key="3">
    <source>
        <dbReference type="Proteomes" id="UP000287651"/>
    </source>
</evidence>
<organism evidence="2 3">
    <name type="scientific">Ensete ventricosum</name>
    <name type="common">Abyssinian banana</name>
    <name type="synonym">Musa ensete</name>
    <dbReference type="NCBI Taxonomy" id="4639"/>
    <lineage>
        <taxon>Eukaryota</taxon>
        <taxon>Viridiplantae</taxon>
        <taxon>Streptophyta</taxon>
        <taxon>Embryophyta</taxon>
        <taxon>Tracheophyta</taxon>
        <taxon>Spermatophyta</taxon>
        <taxon>Magnoliopsida</taxon>
        <taxon>Liliopsida</taxon>
        <taxon>Zingiberales</taxon>
        <taxon>Musaceae</taxon>
        <taxon>Ensete</taxon>
    </lineage>
</organism>
<dbReference type="EMBL" id="AMZH03006661">
    <property type="protein sequence ID" value="RRT63265.1"/>
    <property type="molecule type" value="Genomic_DNA"/>
</dbReference>
<evidence type="ECO:0000313" key="2">
    <source>
        <dbReference type="EMBL" id="RRT63265.1"/>
    </source>
</evidence>
<evidence type="ECO:0000256" key="1">
    <source>
        <dbReference type="SAM" id="MobiDB-lite"/>
    </source>
</evidence>
<reference evidence="2 3" key="1">
    <citation type="journal article" date="2014" name="Agronomy (Basel)">
        <title>A Draft Genome Sequence for Ensete ventricosum, the Drought-Tolerant Tree Against Hunger.</title>
        <authorList>
            <person name="Harrison J."/>
            <person name="Moore K.A."/>
            <person name="Paszkiewicz K."/>
            <person name="Jones T."/>
            <person name="Grant M."/>
            <person name="Ambacheew D."/>
            <person name="Muzemil S."/>
            <person name="Studholme D.J."/>
        </authorList>
    </citation>
    <scope>NUCLEOTIDE SEQUENCE [LARGE SCALE GENOMIC DNA]</scope>
</reference>
<name>A0A426ZH13_ENSVE</name>
<protein>
    <submittedName>
        <fullName evidence="2">Uncharacterized protein</fullName>
    </submittedName>
</protein>